<dbReference type="PANTHER" id="PTHR30313">
    <property type="entry name" value="DNA PRIMASE"/>
    <property type="match status" value="1"/>
</dbReference>
<dbReference type="HAMAP" id="MF_00974">
    <property type="entry name" value="DNA_primase_DnaG"/>
    <property type="match status" value="1"/>
</dbReference>
<dbReference type="InterPro" id="IPR034151">
    <property type="entry name" value="TOPRIM_DnaG_bac"/>
</dbReference>
<dbReference type="GO" id="GO:0005737">
    <property type="term" value="C:cytoplasm"/>
    <property type="evidence" value="ECO:0007669"/>
    <property type="project" value="TreeGrafter"/>
</dbReference>
<keyword evidence="9" id="KW-0862">Zinc</keyword>
<dbReference type="PANTHER" id="PTHR30313:SF2">
    <property type="entry name" value="DNA PRIMASE"/>
    <property type="match status" value="1"/>
</dbReference>
<dbReference type="Pfam" id="PF01807">
    <property type="entry name" value="Zn_ribbon_DnaG"/>
    <property type="match status" value="1"/>
</dbReference>
<dbReference type="GO" id="GO:0000428">
    <property type="term" value="C:DNA-directed RNA polymerase complex"/>
    <property type="evidence" value="ECO:0007669"/>
    <property type="project" value="UniProtKB-KW"/>
</dbReference>
<dbReference type="InterPro" id="IPR006171">
    <property type="entry name" value="TOPRIM_dom"/>
</dbReference>
<evidence type="ECO:0000256" key="8">
    <source>
        <dbReference type="ARBA" id="ARBA00022771"/>
    </source>
</evidence>
<dbReference type="SMART" id="SM00493">
    <property type="entry name" value="TOPRIM"/>
    <property type="match status" value="1"/>
</dbReference>
<evidence type="ECO:0000256" key="2">
    <source>
        <dbReference type="ARBA" id="ARBA00022478"/>
    </source>
</evidence>
<keyword evidence="3" id="KW-0639">Primosome</keyword>
<gene>
    <name evidence="14" type="ORF">METZ01_LOCUS13711</name>
</gene>
<dbReference type="FunFam" id="3.90.580.10:FF:000001">
    <property type="entry name" value="DNA primase"/>
    <property type="match status" value="1"/>
</dbReference>
<sequence length="590" mass="66151">MKYSIPDSVIDEVRDRTDIVEVVSQVVTLKKVGKNFKGLCPFHSEKTPSFTVSSEKRIYHCFGCGAGGNVFKFVIETQNISFIDAVRQFADSAGISIPQFNADNLNNPLYKEREALKKANELAANYYHSLFHDSEAGLAARNYLKGRYFTGEILDKYNIGWASTGWRGLINHFHKIGTLSRKTVLQSGLVIEKEDGSNVYDRFRGRVIFPIKDLYGSVIGFGGRAIADGDNPKYLNSPETTLYQKSQTLFGMDMAKQAIRKEDQAILVEGYFDQMRATQFGILNTVAVCGTALTPKQAGILRNYASSVVLVFDSDKAGRSAAEKGFEVLHEKGLQVKIVFLPEGKDPDSYIHENGVANFMGKIKAAKPYLESFIDTVVAGKDGNSPSKRVEMANKVLPIVGKVHNLVERNGLLEYFSFKAKIDDSSFLTELKKSLLRNQPRIDIPETETNSTLNLERHLVHLILSGKETAQRVFKAVNLEDFSNPALKSIATTCLQMIDKNEDVEIDKLIDQTDDPEIRSRLTQFGLEPLEFDSPERTVSDCVTKFNNVHIKSKIKIVKQQRNEAEKAGQIEKSRELQNKLREMQLALTH</sequence>
<evidence type="ECO:0000259" key="13">
    <source>
        <dbReference type="PROSITE" id="PS50880"/>
    </source>
</evidence>
<keyword evidence="10" id="KW-0460">Magnesium</keyword>
<dbReference type="SMART" id="SM00400">
    <property type="entry name" value="ZnF_CHCC"/>
    <property type="match status" value="1"/>
</dbReference>
<dbReference type="AlphaFoldDB" id="A0A381P314"/>
<evidence type="ECO:0000256" key="6">
    <source>
        <dbReference type="ARBA" id="ARBA00022705"/>
    </source>
</evidence>
<keyword evidence="6" id="KW-0235">DNA replication</keyword>
<dbReference type="GO" id="GO:0008270">
    <property type="term" value="F:zinc ion binding"/>
    <property type="evidence" value="ECO:0007669"/>
    <property type="project" value="UniProtKB-KW"/>
</dbReference>
<dbReference type="Gene3D" id="3.90.980.10">
    <property type="entry name" value="DNA primase, catalytic core, N-terminal domain"/>
    <property type="match status" value="1"/>
</dbReference>
<keyword evidence="12" id="KW-0804">Transcription</keyword>
<dbReference type="Gene3D" id="3.40.1360.10">
    <property type="match status" value="1"/>
</dbReference>
<dbReference type="InterPro" id="IPR013264">
    <property type="entry name" value="DNAG_N"/>
</dbReference>
<dbReference type="InterPro" id="IPR050219">
    <property type="entry name" value="DnaG_primase"/>
</dbReference>
<dbReference type="SUPFAM" id="SSF56731">
    <property type="entry name" value="DNA primase core"/>
    <property type="match status" value="1"/>
</dbReference>
<dbReference type="InterPro" id="IPR037068">
    <property type="entry name" value="DNA_primase_core_N_sf"/>
</dbReference>
<dbReference type="InterPro" id="IPR002694">
    <property type="entry name" value="Znf_CHC2"/>
</dbReference>
<organism evidence="14">
    <name type="scientific">marine metagenome</name>
    <dbReference type="NCBI Taxonomy" id="408172"/>
    <lineage>
        <taxon>unclassified sequences</taxon>
        <taxon>metagenomes</taxon>
        <taxon>ecological metagenomes</taxon>
    </lineage>
</organism>
<dbReference type="NCBIfam" id="TIGR01391">
    <property type="entry name" value="dnaG"/>
    <property type="match status" value="1"/>
</dbReference>
<dbReference type="GO" id="GO:1990077">
    <property type="term" value="C:primosome complex"/>
    <property type="evidence" value="ECO:0007669"/>
    <property type="project" value="UniProtKB-KW"/>
</dbReference>
<dbReference type="Gene3D" id="3.90.580.10">
    <property type="entry name" value="Zinc finger, CHC2-type domain"/>
    <property type="match status" value="1"/>
</dbReference>
<dbReference type="GO" id="GO:0003677">
    <property type="term" value="F:DNA binding"/>
    <property type="evidence" value="ECO:0007669"/>
    <property type="project" value="UniProtKB-KW"/>
</dbReference>
<keyword evidence="7" id="KW-0479">Metal-binding</keyword>
<evidence type="ECO:0000256" key="7">
    <source>
        <dbReference type="ARBA" id="ARBA00022723"/>
    </source>
</evidence>
<dbReference type="GO" id="GO:0006269">
    <property type="term" value="P:DNA replication, synthesis of primer"/>
    <property type="evidence" value="ECO:0007669"/>
    <property type="project" value="UniProtKB-KW"/>
</dbReference>
<evidence type="ECO:0000256" key="5">
    <source>
        <dbReference type="ARBA" id="ARBA00022695"/>
    </source>
</evidence>
<dbReference type="InterPro" id="IPR036977">
    <property type="entry name" value="DNA_primase_Znf_CHC2"/>
</dbReference>
<evidence type="ECO:0000256" key="11">
    <source>
        <dbReference type="ARBA" id="ARBA00023125"/>
    </source>
</evidence>
<evidence type="ECO:0000256" key="9">
    <source>
        <dbReference type="ARBA" id="ARBA00022833"/>
    </source>
</evidence>
<proteinExistence type="inferred from homology"/>
<keyword evidence="8" id="KW-0863">Zinc-finger</keyword>
<keyword evidence="5" id="KW-0548">Nucleotidyltransferase</keyword>
<dbReference type="InterPro" id="IPR006295">
    <property type="entry name" value="DNA_primase_DnaG"/>
</dbReference>
<dbReference type="PROSITE" id="PS50880">
    <property type="entry name" value="TOPRIM"/>
    <property type="match status" value="1"/>
</dbReference>
<dbReference type="Gene3D" id="1.10.860.10">
    <property type="entry name" value="DNAb Helicase, Chain A"/>
    <property type="match status" value="1"/>
</dbReference>
<dbReference type="CDD" id="cd03364">
    <property type="entry name" value="TOPRIM_DnaG_primases"/>
    <property type="match status" value="1"/>
</dbReference>
<dbReference type="SUPFAM" id="SSF57783">
    <property type="entry name" value="Zinc beta-ribbon"/>
    <property type="match status" value="1"/>
</dbReference>
<evidence type="ECO:0000256" key="3">
    <source>
        <dbReference type="ARBA" id="ARBA00022515"/>
    </source>
</evidence>
<keyword evidence="11" id="KW-0238">DNA-binding</keyword>
<dbReference type="Pfam" id="PF13155">
    <property type="entry name" value="Toprim_2"/>
    <property type="match status" value="1"/>
</dbReference>
<accession>A0A381P314</accession>
<name>A0A381P314_9ZZZZ</name>
<keyword evidence="2" id="KW-0240">DNA-directed RNA polymerase</keyword>
<reference evidence="14" key="1">
    <citation type="submission" date="2018-05" db="EMBL/GenBank/DDBJ databases">
        <authorList>
            <person name="Lanie J.A."/>
            <person name="Ng W.-L."/>
            <person name="Kazmierczak K.M."/>
            <person name="Andrzejewski T.M."/>
            <person name="Davidsen T.M."/>
            <person name="Wayne K.J."/>
            <person name="Tettelin H."/>
            <person name="Glass J.I."/>
            <person name="Rusch D."/>
            <person name="Podicherti R."/>
            <person name="Tsui H.-C.T."/>
            <person name="Winkler M.E."/>
        </authorList>
    </citation>
    <scope>NUCLEOTIDE SEQUENCE</scope>
</reference>
<dbReference type="InterPro" id="IPR016136">
    <property type="entry name" value="DNA_helicase_N/primase_C"/>
</dbReference>
<comment type="cofactor">
    <cofactor evidence="1">
        <name>Zn(2+)</name>
        <dbReference type="ChEBI" id="CHEBI:29105"/>
    </cofactor>
</comment>
<keyword evidence="4" id="KW-0808">Transferase</keyword>
<evidence type="ECO:0000256" key="10">
    <source>
        <dbReference type="ARBA" id="ARBA00022842"/>
    </source>
</evidence>
<dbReference type="PIRSF" id="PIRSF002811">
    <property type="entry name" value="DnaG"/>
    <property type="match status" value="1"/>
</dbReference>
<feature type="domain" description="Toprim" evidence="13">
    <location>
        <begin position="263"/>
        <end position="344"/>
    </location>
</feature>
<protein>
    <recommendedName>
        <fullName evidence="13">Toprim domain-containing protein</fullName>
    </recommendedName>
</protein>
<evidence type="ECO:0000313" key="14">
    <source>
        <dbReference type="EMBL" id="SUZ60857.1"/>
    </source>
</evidence>
<dbReference type="GO" id="GO:0003899">
    <property type="term" value="F:DNA-directed RNA polymerase activity"/>
    <property type="evidence" value="ECO:0007669"/>
    <property type="project" value="InterPro"/>
</dbReference>
<dbReference type="InterPro" id="IPR030846">
    <property type="entry name" value="DnaG_bac"/>
</dbReference>
<evidence type="ECO:0000256" key="1">
    <source>
        <dbReference type="ARBA" id="ARBA00001947"/>
    </source>
</evidence>
<evidence type="ECO:0000256" key="12">
    <source>
        <dbReference type="ARBA" id="ARBA00023163"/>
    </source>
</evidence>
<dbReference type="Pfam" id="PF08275">
    <property type="entry name" value="DNAG_N"/>
    <property type="match status" value="1"/>
</dbReference>
<evidence type="ECO:0000256" key="4">
    <source>
        <dbReference type="ARBA" id="ARBA00022679"/>
    </source>
</evidence>
<dbReference type="EMBL" id="UINC01000770">
    <property type="protein sequence ID" value="SUZ60857.1"/>
    <property type="molecule type" value="Genomic_DNA"/>
</dbReference>